<dbReference type="PANTHER" id="PTHR10629:SF52">
    <property type="entry name" value="DNA (CYTOSINE-5)-METHYLTRANSFERASE 1"/>
    <property type="match status" value="1"/>
</dbReference>
<dbReference type="Proteomes" id="UP001165641">
    <property type="component" value="Unassembled WGS sequence"/>
</dbReference>
<sequence length="524" mass="56447">MRYLSVCSGIEAATQAFHPLGWSPVAFSEIEKFPSAVLAHHYPHVPNWGDMTKFEEWPDEPVDLLCGGTPCQSFSVAGLRAGLADPRGNLMLTFGAIAAKYRPRWLVWENVPGVLSSNSGRDFGTFLGMLGQLGYGTAYRVLDAQHVRTLRFPFAVPQRRRRVWVVAYLGDWRRAAAVLFDRESLSGHSAPRRETGEISAATLAASTGGCSGKDAADRRLIAARMVAFGEYEADDTASTVKARDYKDATDLVAHSLRGEGFDASEDGTGRGTPIVPVAFVQNTRDEVRLMGGDGQIVGALAAETGAKQQCYVATQAIAIQERAVCENPNAGPDGKGYREDGAAYTLESRTVPQAVAFDCLAGGETGFSIGDIPGALHGGGKSGGRAAVAFDMRGREGGAMPEGPHDTVSVRAASGGSSRSYVALPWAVRRLTPRECERLQGFPDDFTLIPNWAARASREDLEQTARWIWTDDNQANGMTWDDAMKLARHPDGPRYKALGNSWAVNCAEWIAERIAMVDAMEGAA</sequence>
<feature type="active site" evidence="6">
    <location>
        <position position="71"/>
    </location>
</feature>
<evidence type="ECO:0000256" key="6">
    <source>
        <dbReference type="PROSITE-ProRule" id="PRU01016"/>
    </source>
</evidence>
<dbReference type="EMBL" id="JAQBIE010000024">
    <property type="protein sequence ID" value="MDB6178979.1"/>
    <property type="molecule type" value="Genomic_DNA"/>
</dbReference>
<dbReference type="NCBIfam" id="TIGR00675">
    <property type="entry name" value="dcm"/>
    <property type="match status" value="1"/>
</dbReference>
<dbReference type="SUPFAM" id="SSF53335">
    <property type="entry name" value="S-adenosyl-L-methionine-dependent methyltransferases"/>
    <property type="match status" value="1"/>
</dbReference>
<dbReference type="PRINTS" id="PR00105">
    <property type="entry name" value="C5METTRFRASE"/>
</dbReference>
<keyword evidence="10" id="KW-1185">Reference proteome</keyword>
<evidence type="ECO:0000313" key="10">
    <source>
        <dbReference type="Proteomes" id="UP001165641"/>
    </source>
</evidence>
<dbReference type="Pfam" id="PF00145">
    <property type="entry name" value="DNA_methylase"/>
    <property type="match status" value="2"/>
</dbReference>
<dbReference type="EC" id="2.1.1.37" evidence="8"/>
<reference evidence="9" key="1">
    <citation type="submission" date="2022-12" db="EMBL/GenBank/DDBJ databases">
        <title>Paracoccus onchidii sp. nov., isolated from a marine invertebrate from the South China Sea.</title>
        <authorList>
            <person name="Xu S."/>
            <person name="Liu Z."/>
            <person name="Xu Y."/>
        </authorList>
    </citation>
    <scope>NUCLEOTIDE SEQUENCE</scope>
    <source>
        <strain evidence="9">Z330</strain>
    </source>
</reference>
<dbReference type="Gene3D" id="3.90.120.10">
    <property type="entry name" value="DNA Methylase, subunit A, domain 2"/>
    <property type="match status" value="1"/>
</dbReference>
<dbReference type="InterPro" id="IPR001525">
    <property type="entry name" value="C5_MeTfrase"/>
</dbReference>
<comment type="similarity">
    <text evidence="6 7">Belongs to the class I-like SAM-binding methyltransferase superfamily. C5-methyltransferase family.</text>
</comment>
<comment type="catalytic activity">
    <reaction evidence="5 8">
        <text>a 2'-deoxycytidine in DNA + S-adenosyl-L-methionine = a 5-methyl-2'-deoxycytidine in DNA + S-adenosyl-L-homocysteine + H(+)</text>
        <dbReference type="Rhea" id="RHEA:13681"/>
        <dbReference type="Rhea" id="RHEA-COMP:11369"/>
        <dbReference type="Rhea" id="RHEA-COMP:11370"/>
        <dbReference type="ChEBI" id="CHEBI:15378"/>
        <dbReference type="ChEBI" id="CHEBI:57856"/>
        <dbReference type="ChEBI" id="CHEBI:59789"/>
        <dbReference type="ChEBI" id="CHEBI:85452"/>
        <dbReference type="ChEBI" id="CHEBI:85454"/>
        <dbReference type="EC" id="2.1.1.37"/>
    </reaction>
</comment>
<evidence type="ECO:0000256" key="2">
    <source>
        <dbReference type="ARBA" id="ARBA00022679"/>
    </source>
</evidence>
<evidence type="ECO:0000256" key="5">
    <source>
        <dbReference type="ARBA" id="ARBA00047422"/>
    </source>
</evidence>
<dbReference type="InterPro" id="IPR029063">
    <property type="entry name" value="SAM-dependent_MTases_sf"/>
</dbReference>
<keyword evidence="2 6" id="KW-0808">Transferase</keyword>
<dbReference type="GO" id="GO:0032259">
    <property type="term" value="P:methylation"/>
    <property type="evidence" value="ECO:0007669"/>
    <property type="project" value="UniProtKB-KW"/>
</dbReference>
<protein>
    <recommendedName>
        <fullName evidence="8">Cytosine-specific methyltransferase</fullName>
        <ecNumber evidence="8">2.1.1.37</ecNumber>
    </recommendedName>
</protein>
<dbReference type="GO" id="GO:0008168">
    <property type="term" value="F:methyltransferase activity"/>
    <property type="evidence" value="ECO:0007669"/>
    <property type="project" value="UniProtKB-KW"/>
</dbReference>
<name>A0ABT4ZHZ5_9RHOB</name>
<dbReference type="InterPro" id="IPR050390">
    <property type="entry name" value="C5-Methyltransferase"/>
</dbReference>
<accession>A0ABT4ZHZ5</accession>
<evidence type="ECO:0000256" key="7">
    <source>
        <dbReference type="RuleBase" id="RU000416"/>
    </source>
</evidence>
<evidence type="ECO:0000256" key="8">
    <source>
        <dbReference type="RuleBase" id="RU000417"/>
    </source>
</evidence>
<dbReference type="RefSeq" id="WP_271890095.1">
    <property type="nucleotide sequence ID" value="NZ_JAQBIE010000024.1"/>
</dbReference>
<evidence type="ECO:0000256" key="4">
    <source>
        <dbReference type="ARBA" id="ARBA00022747"/>
    </source>
</evidence>
<gene>
    <name evidence="9" type="ORF">PAF17_15920</name>
</gene>
<keyword evidence="3 6" id="KW-0949">S-adenosyl-L-methionine</keyword>
<keyword evidence="1 6" id="KW-0489">Methyltransferase</keyword>
<keyword evidence="4" id="KW-0680">Restriction system</keyword>
<organism evidence="9 10">
    <name type="scientific">Paracoccus onchidii</name>
    <dbReference type="NCBI Taxonomy" id="3017813"/>
    <lineage>
        <taxon>Bacteria</taxon>
        <taxon>Pseudomonadati</taxon>
        <taxon>Pseudomonadota</taxon>
        <taxon>Alphaproteobacteria</taxon>
        <taxon>Rhodobacterales</taxon>
        <taxon>Paracoccaceae</taxon>
        <taxon>Paracoccus</taxon>
    </lineage>
</organism>
<evidence type="ECO:0000256" key="1">
    <source>
        <dbReference type="ARBA" id="ARBA00022603"/>
    </source>
</evidence>
<comment type="caution">
    <text evidence="9">The sequence shown here is derived from an EMBL/GenBank/DDBJ whole genome shotgun (WGS) entry which is preliminary data.</text>
</comment>
<proteinExistence type="inferred from homology"/>
<dbReference type="InterPro" id="IPR018117">
    <property type="entry name" value="C5_DNA_meth_AS"/>
</dbReference>
<dbReference type="PROSITE" id="PS51679">
    <property type="entry name" value="SAM_MT_C5"/>
    <property type="match status" value="1"/>
</dbReference>
<dbReference type="PANTHER" id="PTHR10629">
    <property type="entry name" value="CYTOSINE-SPECIFIC METHYLTRANSFERASE"/>
    <property type="match status" value="1"/>
</dbReference>
<dbReference type="Gene3D" id="3.40.50.150">
    <property type="entry name" value="Vaccinia Virus protein VP39"/>
    <property type="match status" value="1"/>
</dbReference>
<dbReference type="PROSITE" id="PS00094">
    <property type="entry name" value="C5_MTASE_1"/>
    <property type="match status" value="1"/>
</dbReference>
<evidence type="ECO:0000256" key="3">
    <source>
        <dbReference type="ARBA" id="ARBA00022691"/>
    </source>
</evidence>
<evidence type="ECO:0000313" key="9">
    <source>
        <dbReference type="EMBL" id="MDB6178979.1"/>
    </source>
</evidence>